<feature type="transmembrane region" description="Helical" evidence="6">
    <location>
        <begin position="218"/>
        <end position="242"/>
    </location>
</feature>
<evidence type="ECO:0000256" key="4">
    <source>
        <dbReference type="ARBA" id="ARBA00022989"/>
    </source>
</evidence>
<dbReference type="GO" id="GO:0005886">
    <property type="term" value="C:plasma membrane"/>
    <property type="evidence" value="ECO:0007669"/>
    <property type="project" value="UniProtKB-SubCell"/>
</dbReference>
<evidence type="ECO:0000256" key="1">
    <source>
        <dbReference type="ARBA" id="ARBA00004651"/>
    </source>
</evidence>
<proteinExistence type="predicted"/>
<dbReference type="Proteomes" id="UP000548326">
    <property type="component" value="Unassembled WGS sequence"/>
</dbReference>
<dbReference type="EMBL" id="JACHCA010000004">
    <property type="protein sequence ID" value="MBB6127761.1"/>
    <property type="molecule type" value="Genomic_DNA"/>
</dbReference>
<dbReference type="Pfam" id="PF01943">
    <property type="entry name" value="Polysacc_synt"/>
    <property type="match status" value="1"/>
</dbReference>
<feature type="transmembrane region" description="Helical" evidence="6">
    <location>
        <begin position="357"/>
        <end position="378"/>
    </location>
</feature>
<feature type="transmembrane region" description="Helical" evidence="6">
    <location>
        <begin position="12"/>
        <end position="34"/>
    </location>
</feature>
<comment type="caution">
    <text evidence="7">The sequence shown here is derived from an EMBL/GenBank/DDBJ whole genome shotgun (WGS) entry which is preliminary data.</text>
</comment>
<feature type="transmembrane region" description="Helical" evidence="6">
    <location>
        <begin position="141"/>
        <end position="165"/>
    </location>
</feature>
<dbReference type="InterPro" id="IPR002797">
    <property type="entry name" value="Polysacc_synth"/>
</dbReference>
<evidence type="ECO:0000313" key="8">
    <source>
        <dbReference type="Proteomes" id="UP000548326"/>
    </source>
</evidence>
<evidence type="ECO:0000313" key="7">
    <source>
        <dbReference type="EMBL" id="MBB6127761.1"/>
    </source>
</evidence>
<feature type="transmembrane region" description="Helical" evidence="6">
    <location>
        <begin position="81"/>
        <end position="102"/>
    </location>
</feature>
<feature type="transmembrane region" description="Helical" evidence="6">
    <location>
        <begin position="171"/>
        <end position="190"/>
    </location>
</feature>
<dbReference type="PANTHER" id="PTHR30250">
    <property type="entry name" value="PST FAMILY PREDICTED COLANIC ACID TRANSPORTER"/>
    <property type="match status" value="1"/>
</dbReference>
<feature type="transmembrane region" description="Helical" evidence="6">
    <location>
        <begin position="40"/>
        <end position="60"/>
    </location>
</feature>
<dbReference type="RefSeq" id="WP_183587042.1">
    <property type="nucleotide sequence ID" value="NZ_JACHCA010000004.1"/>
</dbReference>
<keyword evidence="2" id="KW-1003">Cell membrane</keyword>
<organism evidence="7 8">
    <name type="scientific">Mucilaginibacter lappiensis</name>
    <dbReference type="NCBI Taxonomy" id="354630"/>
    <lineage>
        <taxon>Bacteria</taxon>
        <taxon>Pseudomonadati</taxon>
        <taxon>Bacteroidota</taxon>
        <taxon>Sphingobacteriia</taxon>
        <taxon>Sphingobacteriales</taxon>
        <taxon>Sphingobacteriaceae</taxon>
        <taxon>Mucilaginibacter</taxon>
    </lineage>
</organism>
<gene>
    <name evidence="7" type="ORF">HDF22_001869</name>
</gene>
<feature type="transmembrane region" description="Helical" evidence="6">
    <location>
        <begin position="108"/>
        <end position="129"/>
    </location>
</feature>
<accession>A0A841JID0</accession>
<sequence>MKKRLIQNLSANTLQLVINQLFGVLMFYVLSVNLSKDSFGLLNLALTVVFTAFNILSFGIDQTVVKKVANGDDARSVLSIYIFHVVFTGILFYGILLLGKLFFTGDVFLYKLILFIGAGKLMIFFSTPLKQVSGGMERFKLQAYMLVVSNIVRGSALVVLAVTHLLSINHILWIFIAGDTLEFLFSVYLFKRYIGISIAPRWNKAEYGLLIKQSLPQVGVVLITSALARFDWLFIGFMVSAIKLAEYSFAYKVFEISTLPLLAIAPLLIPRFTQLFKDESYTGDNLKLLIRTEMIIATFTGLLLNICWNPLIDQITGGKYGVVNSNTIFILSLCLPFIYLMNFFWTIYFVQNRLKMILQVFLVTFAVNVIGDLLLIPFFKNEGAAIAFLTSCVVQAILFSSKNKIAALNNSLLVLLSCTACALISGILAKLLFQNFWMALLASVVFFFLALMLTRKIQIVDYKSLRKMLVDQGIE</sequence>
<feature type="transmembrane region" description="Helical" evidence="6">
    <location>
        <begin position="412"/>
        <end position="429"/>
    </location>
</feature>
<feature type="transmembrane region" description="Helical" evidence="6">
    <location>
        <begin position="248"/>
        <end position="268"/>
    </location>
</feature>
<dbReference type="InterPro" id="IPR050833">
    <property type="entry name" value="Poly_Biosynth_Transport"/>
</dbReference>
<evidence type="ECO:0000256" key="3">
    <source>
        <dbReference type="ARBA" id="ARBA00022692"/>
    </source>
</evidence>
<evidence type="ECO:0000256" key="6">
    <source>
        <dbReference type="SAM" id="Phobius"/>
    </source>
</evidence>
<feature type="transmembrane region" description="Helical" evidence="6">
    <location>
        <begin position="328"/>
        <end position="350"/>
    </location>
</feature>
<dbReference type="PANTHER" id="PTHR30250:SF11">
    <property type="entry name" value="O-ANTIGEN TRANSPORTER-RELATED"/>
    <property type="match status" value="1"/>
</dbReference>
<feature type="transmembrane region" description="Helical" evidence="6">
    <location>
        <begin position="288"/>
        <end position="308"/>
    </location>
</feature>
<keyword evidence="3 6" id="KW-0812">Transmembrane</keyword>
<keyword evidence="5 6" id="KW-0472">Membrane</keyword>
<comment type="subcellular location">
    <subcellularLocation>
        <location evidence="1">Cell membrane</location>
        <topology evidence="1">Multi-pass membrane protein</topology>
    </subcellularLocation>
</comment>
<protein>
    <submittedName>
        <fullName evidence="7">O-antigen/teichoic acid export membrane protein</fullName>
    </submittedName>
</protein>
<feature type="transmembrane region" description="Helical" evidence="6">
    <location>
        <begin position="435"/>
        <end position="454"/>
    </location>
</feature>
<keyword evidence="4 6" id="KW-1133">Transmembrane helix</keyword>
<dbReference type="AlphaFoldDB" id="A0A841JID0"/>
<evidence type="ECO:0000256" key="5">
    <source>
        <dbReference type="ARBA" id="ARBA00023136"/>
    </source>
</evidence>
<evidence type="ECO:0000256" key="2">
    <source>
        <dbReference type="ARBA" id="ARBA00022475"/>
    </source>
</evidence>
<reference evidence="7 8" key="1">
    <citation type="submission" date="2020-08" db="EMBL/GenBank/DDBJ databases">
        <title>Genomic Encyclopedia of Type Strains, Phase IV (KMG-V): Genome sequencing to study the core and pangenomes of soil and plant-associated prokaryotes.</title>
        <authorList>
            <person name="Whitman W."/>
        </authorList>
    </citation>
    <scope>NUCLEOTIDE SEQUENCE [LARGE SCALE GENOMIC DNA]</scope>
    <source>
        <strain evidence="7 8">MP601</strain>
    </source>
</reference>
<name>A0A841JID0_9SPHI</name>